<evidence type="ECO:0000313" key="4">
    <source>
        <dbReference type="Proteomes" id="UP000264217"/>
    </source>
</evidence>
<dbReference type="OrthoDB" id="982275at2"/>
<dbReference type="Proteomes" id="UP000264217">
    <property type="component" value="Unassembled WGS sequence"/>
</dbReference>
<keyword evidence="4" id="KW-1185">Reference proteome</keyword>
<dbReference type="GO" id="GO:0000160">
    <property type="term" value="P:phosphorelay signal transduction system"/>
    <property type="evidence" value="ECO:0007669"/>
    <property type="project" value="InterPro"/>
</dbReference>
<feature type="modified residue" description="Phosphohistidine" evidence="1">
    <location>
        <position position="61"/>
    </location>
</feature>
<protein>
    <submittedName>
        <fullName evidence="3">Hpt domain-containing protein</fullName>
    </submittedName>
</protein>
<dbReference type="InterPro" id="IPR036641">
    <property type="entry name" value="HPT_dom_sf"/>
</dbReference>
<proteinExistence type="predicted"/>
<evidence type="ECO:0000256" key="1">
    <source>
        <dbReference type="PROSITE-ProRule" id="PRU00110"/>
    </source>
</evidence>
<dbReference type="EMBL" id="QWDC01000001">
    <property type="protein sequence ID" value="RFZ95022.1"/>
    <property type="molecule type" value="Genomic_DNA"/>
</dbReference>
<dbReference type="SUPFAM" id="SSF47226">
    <property type="entry name" value="Histidine-containing phosphotransfer domain, HPT domain"/>
    <property type="match status" value="1"/>
</dbReference>
<accession>A0A372NYB2</accession>
<dbReference type="AlphaFoldDB" id="A0A372NYB2"/>
<dbReference type="PROSITE" id="PS50894">
    <property type="entry name" value="HPT"/>
    <property type="match status" value="1"/>
</dbReference>
<name>A0A372NYB2_9SPHI</name>
<dbReference type="GO" id="GO:0004672">
    <property type="term" value="F:protein kinase activity"/>
    <property type="evidence" value="ECO:0007669"/>
    <property type="project" value="UniProtKB-ARBA"/>
</dbReference>
<dbReference type="Gene3D" id="1.20.120.160">
    <property type="entry name" value="HPT domain"/>
    <property type="match status" value="1"/>
</dbReference>
<feature type="domain" description="HPt" evidence="2">
    <location>
        <begin position="22"/>
        <end position="125"/>
    </location>
</feature>
<sequence length="125" mass="13577">MSDFSSNQDLDLSFLYEIADGSDEFIVDSIGMFLEQTPQLLDAISNAISAQDWPTAASASHKLKPNLGFFGMPISQATIQEVELACKAGAPNPAEVIEKFTQVKTTVDANLIELQKIKAEKEANL</sequence>
<comment type="caution">
    <text evidence="3">The sequence shown here is derived from an EMBL/GenBank/DDBJ whole genome shotgun (WGS) entry which is preliminary data.</text>
</comment>
<keyword evidence="1" id="KW-0597">Phosphoprotein</keyword>
<evidence type="ECO:0000313" key="3">
    <source>
        <dbReference type="EMBL" id="RFZ95022.1"/>
    </source>
</evidence>
<dbReference type="Pfam" id="PF01627">
    <property type="entry name" value="Hpt"/>
    <property type="match status" value="1"/>
</dbReference>
<gene>
    <name evidence="3" type="ORF">D0C36_05710</name>
</gene>
<dbReference type="InterPro" id="IPR008207">
    <property type="entry name" value="Sig_transdc_His_kin_Hpt_dom"/>
</dbReference>
<evidence type="ECO:0000259" key="2">
    <source>
        <dbReference type="PROSITE" id="PS50894"/>
    </source>
</evidence>
<dbReference type="RefSeq" id="WP_117390579.1">
    <property type="nucleotide sequence ID" value="NZ_QWDC01000001.1"/>
</dbReference>
<organism evidence="3 4">
    <name type="scientific">Mucilaginibacter conchicola</name>
    <dbReference type="NCBI Taxonomy" id="2303333"/>
    <lineage>
        <taxon>Bacteria</taxon>
        <taxon>Pseudomonadati</taxon>
        <taxon>Bacteroidota</taxon>
        <taxon>Sphingobacteriia</taxon>
        <taxon>Sphingobacteriales</taxon>
        <taxon>Sphingobacteriaceae</taxon>
        <taxon>Mucilaginibacter</taxon>
    </lineage>
</organism>
<reference evidence="3 4" key="1">
    <citation type="submission" date="2018-08" db="EMBL/GenBank/DDBJ databases">
        <title>Mucilaginibacter sp. MYSH2.</title>
        <authorList>
            <person name="Seo T."/>
        </authorList>
    </citation>
    <scope>NUCLEOTIDE SEQUENCE [LARGE SCALE GENOMIC DNA]</scope>
    <source>
        <strain evidence="3 4">MYSH2</strain>
    </source>
</reference>